<evidence type="ECO:0000256" key="1">
    <source>
        <dbReference type="SAM" id="MobiDB-lite"/>
    </source>
</evidence>
<organism evidence="2 3">
    <name type="scientific">Laccaria amethystina LaAM-08-1</name>
    <dbReference type="NCBI Taxonomy" id="1095629"/>
    <lineage>
        <taxon>Eukaryota</taxon>
        <taxon>Fungi</taxon>
        <taxon>Dikarya</taxon>
        <taxon>Basidiomycota</taxon>
        <taxon>Agaricomycotina</taxon>
        <taxon>Agaricomycetes</taxon>
        <taxon>Agaricomycetidae</taxon>
        <taxon>Agaricales</taxon>
        <taxon>Agaricineae</taxon>
        <taxon>Hydnangiaceae</taxon>
        <taxon>Laccaria</taxon>
    </lineage>
</organism>
<dbReference type="Proteomes" id="UP000054477">
    <property type="component" value="Unassembled WGS sequence"/>
</dbReference>
<name>A0A0C9Y3J4_9AGAR</name>
<sequence length="133" mass="15432">MTSQPFEASEAQENGKVSELLAVPRYADLVEEDTKTSEEELNHVKTQTGLIKSREGWQKEMKKWVEEERDQSDDDGELANVTYETDIDEQLRRAWRRQAYTQEARMMELLADEEADPDRMPDDGELEGLGDDY</sequence>
<reference evidence="2 3" key="1">
    <citation type="submission" date="2014-04" db="EMBL/GenBank/DDBJ databases">
        <authorList>
            <consortium name="DOE Joint Genome Institute"/>
            <person name="Kuo A."/>
            <person name="Kohler A."/>
            <person name="Nagy L.G."/>
            <person name="Floudas D."/>
            <person name="Copeland A."/>
            <person name="Barry K.W."/>
            <person name="Cichocki N."/>
            <person name="Veneault-Fourrey C."/>
            <person name="LaButti K."/>
            <person name="Lindquist E.A."/>
            <person name="Lipzen A."/>
            <person name="Lundell T."/>
            <person name="Morin E."/>
            <person name="Murat C."/>
            <person name="Sun H."/>
            <person name="Tunlid A."/>
            <person name="Henrissat B."/>
            <person name="Grigoriev I.V."/>
            <person name="Hibbett D.S."/>
            <person name="Martin F."/>
            <person name="Nordberg H.P."/>
            <person name="Cantor M.N."/>
            <person name="Hua S.X."/>
        </authorList>
    </citation>
    <scope>NUCLEOTIDE SEQUENCE [LARGE SCALE GENOMIC DNA]</scope>
    <source>
        <strain evidence="2 3">LaAM-08-1</strain>
    </source>
</reference>
<accession>A0A0C9Y3J4</accession>
<dbReference type="OrthoDB" id="3013045at2759"/>
<proteinExistence type="predicted"/>
<dbReference type="HOGENOM" id="CLU_1907049_0_0_1"/>
<gene>
    <name evidence="2" type="ORF">K443DRAFT_121822</name>
</gene>
<reference evidence="3" key="2">
    <citation type="submission" date="2015-01" db="EMBL/GenBank/DDBJ databases">
        <title>Evolutionary Origins and Diversification of the Mycorrhizal Mutualists.</title>
        <authorList>
            <consortium name="DOE Joint Genome Institute"/>
            <consortium name="Mycorrhizal Genomics Consortium"/>
            <person name="Kohler A."/>
            <person name="Kuo A."/>
            <person name="Nagy L.G."/>
            <person name="Floudas D."/>
            <person name="Copeland A."/>
            <person name="Barry K.W."/>
            <person name="Cichocki N."/>
            <person name="Veneault-Fourrey C."/>
            <person name="LaButti K."/>
            <person name="Lindquist E.A."/>
            <person name="Lipzen A."/>
            <person name="Lundell T."/>
            <person name="Morin E."/>
            <person name="Murat C."/>
            <person name="Riley R."/>
            <person name="Ohm R."/>
            <person name="Sun H."/>
            <person name="Tunlid A."/>
            <person name="Henrissat B."/>
            <person name="Grigoriev I.V."/>
            <person name="Hibbett D.S."/>
            <person name="Martin F."/>
        </authorList>
    </citation>
    <scope>NUCLEOTIDE SEQUENCE [LARGE SCALE GENOMIC DNA]</scope>
    <source>
        <strain evidence="3">LaAM-08-1</strain>
    </source>
</reference>
<protein>
    <submittedName>
        <fullName evidence="2">Uncharacterized protein</fullName>
    </submittedName>
</protein>
<dbReference type="EMBL" id="KN838589">
    <property type="protein sequence ID" value="KIK02683.1"/>
    <property type="molecule type" value="Genomic_DNA"/>
</dbReference>
<feature type="region of interest" description="Disordered" evidence="1">
    <location>
        <begin position="110"/>
        <end position="133"/>
    </location>
</feature>
<feature type="compositionally biased region" description="Acidic residues" evidence="1">
    <location>
        <begin position="123"/>
        <end position="133"/>
    </location>
</feature>
<evidence type="ECO:0000313" key="3">
    <source>
        <dbReference type="Proteomes" id="UP000054477"/>
    </source>
</evidence>
<evidence type="ECO:0000313" key="2">
    <source>
        <dbReference type="EMBL" id="KIK02683.1"/>
    </source>
</evidence>
<dbReference type="AlphaFoldDB" id="A0A0C9Y3J4"/>
<keyword evidence="3" id="KW-1185">Reference proteome</keyword>